<accession>E3BNE7</accession>
<sequence>MSPSLPKEIEHIENLANRFSEKIKLRSLAQIEHQAQSMPLYAMEIGCTSANAPCLILTGAIHGVERIGSQIILVYLKSLLKRALWDKRLADTLDNLKILAIPVVNPWGVALKRRSNHNGVDLMRNSPIESQNPSYHLHAGQNFSDKLPWYRGNPLQMEKELQAIDAYINGHIQSSRTCILLDLHSGFGTRDRLWFPFAQNHNPPQHLAHYYMLYHVFRKSYPHYELYQFEPQWHQYTTHGDFWDWQVMKNQDNGKNCFLPLTLELGSWLWVKKNPLQLLQFNQLFHPIKPHRVKRVQRRHSTLLDYFIQVLDSDLVVQLSPLEKQKYQRQALKLWFQ</sequence>
<dbReference type="Gene3D" id="3.40.630.10">
    <property type="entry name" value="Zn peptidases"/>
    <property type="match status" value="1"/>
</dbReference>
<dbReference type="GO" id="GO:0005615">
    <property type="term" value="C:extracellular space"/>
    <property type="evidence" value="ECO:0007669"/>
    <property type="project" value="TreeGrafter"/>
</dbReference>
<keyword evidence="11" id="KW-1185">Reference proteome</keyword>
<proteinExistence type="inferred from homology"/>
<dbReference type="OrthoDB" id="9779324at2"/>
<keyword evidence="3" id="KW-0645">Protease</keyword>
<dbReference type="SUPFAM" id="SSF53187">
    <property type="entry name" value="Zn-dependent exopeptidases"/>
    <property type="match status" value="1"/>
</dbReference>
<dbReference type="eggNOG" id="COG2866">
    <property type="taxonomic scope" value="Bacteria"/>
</dbReference>
<reference evidence="10 11" key="1">
    <citation type="journal article" date="2012" name="Int. J. Syst. Evol. Microbiol.">
        <title>Vibrio caribbeanicus sp. nov., isolated from the marine sponge Scleritoderma cyanea.</title>
        <authorList>
            <person name="Hoffmann M."/>
            <person name="Monday S.R."/>
            <person name="Allard M.W."/>
            <person name="Strain E.A."/>
            <person name="Whittaker P."/>
            <person name="Naum M."/>
            <person name="McCarthy P.J."/>
            <person name="Lopez J.V."/>
            <person name="Fischer M."/>
            <person name="Brown E.W."/>
        </authorList>
    </citation>
    <scope>NUCLEOTIDE SEQUENCE [LARGE SCALE GENOMIC DNA]</scope>
    <source>
        <strain evidence="10 11">ATCC BAA-2122</strain>
    </source>
</reference>
<dbReference type="EMBL" id="AEIU01000096">
    <property type="protein sequence ID" value="EFP95366.1"/>
    <property type="molecule type" value="Genomic_DNA"/>
</dbReference>
<dbReference type="PANTHER" id="PTHR11705:SF143">
    <property type="entry name" value="SLL0236 PROTEIN"/>
    <property type="match status" value="1"/>
</dbReference>
<gene>
    <name evidence="10" type="ORF">VIBC2010_15064</name>
</gene>
<evidence type="ECO:0000256" key="5">
    <source>
        <dbReference type="ARBA" id="ARBA00022801"/>
    </source>
</evidence>
<evidence type="ECO:0000256" key="6">
    <source>
        <dbReference type="ARBA" id="ARBA00022833"/>
    </source>
</evidence>
<evidence type="ECO:0000256" key="7">
    <source>
        <dbReference type="ARBA" id="ARBA00023049"/>
    </source>
</evidence>
<organism evidence="10 11">
    <name type="scientific">Vibrio caribbeanicus ATCC BAA-2122</name>
    <dbReference type="NCBI Taxonomy" id="796620"/>
    <lineage>
        <taxon>Bacteria</taxon>
        <taxon>Pseudomonadati</taxon>
        <taxon>Pseudomonadota</taxon>
        <taxon>Gammaproteobacteria</taxon>
        <taxon>Vibrionales</taxon>
        <taxon>Vibrionaceae</taxon>
        <taxon>Vibrio</taxon>
    </lineage>
</organism>
<evidence type="ECO:0000259" key="9">
    <source>
        <dbReference type="PROSITE" id="PS52035"/>
    </source>
</evidence>
<dbReference type="PROSITE" id="PS00132">
    <property type="entry name" value="CARBOXYPEPT_ZN_1"/>
    <property type="match status" value="1"/>
</dbReference>
<evidence type="ECO:0000313" key="11">
    <source>
        <dbReference type="Proteomes" id="UP000002943"/>
    </source>
</evidence>
<evidence type="ECO:0000313" key="10">
    <source>
        <dbReference type="EMBL" id="EFP95366.1"/>
    </source>
</evidence>
<comment type="caution">
    <text evidence="10">The sequence shown here is derived from an EMBL/GenBank/DDBJ whole genome shotgun (WGS) entry which is preliminary data.</text>
</comment>
<evidence type="ECO:0000256" key="4">
    <source>
        <dbReference type="ARBA" id="ARBA00022723"/>
    </source>
</evidence>
<dbReference type="STRING" id="796620.VIBC2010_15064"/>
<dbReference type="GO" id="GO:0004181">
    <property type="term" value="F:metallocarboxypeptidase activity"/>
    <property type="evidence" value="ECO:0007669"/>
    <property type="project" value="InterPro"/>
</dbReference>
<evidence type="ECO:0000256" key="3">
    <source>
        <dbReference type="ARBA" id="ARBA00022670"/>
    </source>
</evidence>
<keyword evidence="4" id="KW-0479">Metal-binding</keyword>
<dbReference type="Proteomes" id="UP000002943">
    <property type="component" value="Unassembled WGS sequence"/>
</dbReference>
<keyword evidence="5" id="KW-0378">Hydrolase</keyword>
<comment type="similarity">
    <text evidence="2 8">Belongs to the peptidase M14 family.</text>
</comment>
<dbReference type="AlphaFoldDB" id="E3BNE7"/>
<dbReference type="GO" id="GO:0008270">
    <property type="term" value="F:zinc ion binding"/>
    <property type="evidence" value="ECO:0007669"/>
    <property type="project" value="InterPro"/>
</dbReference>
<feature type="domain" description="Peptidase M14" evidence="9">
    <location>
        <begin position="1"/>
        <end position="337"/>
    </location>
</feature>
<evidence type="ECO:0000256" key="8">
    <source>
        <dbReference type="PROSITE-ProRule" id="PRU01379"/>
    </source>
</evidence>
<dbReference type="InterPro" id="IPR000834">
    <property type="entry name" value="Peptidase_M14"/>
</dbReference>
<dbReference type="RefSeq" id="WP_009602722.1">
    <property type="nucleotide sequence ID" value="NZ_AEIU01000096.1"/>
</dbReference>
<keyword evidence="7" id="KW-0482">Metalloprotease</keyword>
<comment type="cofactor">
    <cofactor evidence="1">
        <name>Zn(2+)</name>
        <dbReference type="ChEBI" id="CHEBI:29105"/>
    </cofactor>
</comment>
<evidence type="ECO:0000256" key="1">
    <source>
        <dbReference type="ARBA" id="ARBA00001947"/>
    </source>
</evidence>
<comment type="caution">
    <text evidence="8">Lacks conserved residue(s) required for the propagation of feature annotation.</text>
</comment>
<dbReference type="GO" id="GO:0006508">
    <property type="term" value="P:proteolysis"/>
    <property type="evidence" value="ECO:0007669"/>
    <property type="project" value="UniProtKB-KW"/>
</dbReference>
<dbReference type="Pfam" id="PF00246">
    <property type="entry name" value="Peptidase_M14"/>
    <property type="match status" value="1"/>
</dbReference>
<evidence type="ECO:0000256" key="2">
    <source>
        <dbReference type="ARBA" id="ARBA00005988"/>
    </source>
</evidence>
<dbReference type="PROSITE" id="PS52035">
    <property type="entry name" value="PEPTIDASE_M14"/>
    <property type="match status" value="1"/>
</dbReference>
<dbReference type="PANTHER" id="PTHR11705">
    <property type="entry name" value="PROTEASE FAMILY M14 CARBOXYPEPTIDASE A,B"/>
    <property type="match status" value="1"/>
</dbReference>
<keyword evidence="6" id="KW-0862">Zinc</keyword>
<protein>
    <recommendedName>
        <fullName evidence="9">Peptidase M14 domain-containing protein</fullName>
    </recommendedName>
</protein>
<name>E3BNE7_9VIBR</name>
<dbReference type="InterPro" id="IPR057246">
    <property type="entry name" value="CARBOXYPEPT_ZN_1"/>
</dbReference>